<dbReference type="RefSeq" id="WP_006348165.1">
    <property type="nucleotide sequence ID" value="NZ_CP029159.1"/>
</dbReference>
<reference evidence="1 2" key="1">
    <citation type="journal article" date="2012" name="J. Bacteriol.">
        <title>Draft genome of Streptomyces tsukubaensis NRRL 18488, the producer of the clinically important immunosuppressant tacrolimus (FK506).</title>
        <authorList>
            <person name="Barreiro C."/>
            <person name="Prieto C."/>
            <person name="Sola-Landa A."/>
            <person name="Solera E."/>
            <person name="Martinez-Castro M."/>
            <person name="Perez-Redondo R."/>
            <person name="Garcia-Estrada C."/>
            <person name="Aparicio J.F."/>
            <person name="Fernandez-Martinez L.T."/>
            <person name="Santos-Aberturas J."/>
            <person name="Salehi-Najafabadi Z."/>
            <person name="Rodriguez-Garcia A."/>
            <person name="Tauch A."/>
            <person name="Martin J.F."/>
        </authorList>
    </citation>
    <scope>NUCLEOTIDE SEQUENCE [LARGE SCALE GENOMIC DNA]</scope>
    <source>
        <strain evidence="2">DSM 42081 / NBRC 108919 / NRRL 18488 / 9993</strain>
    </source>
</reference>
<name>I2N1N9_STRT9</name>
<sequence>MTWRCTGVAWPAEARIAVLRWEGGRISPLTPGKRLGFRADGERVCVGARGNPCPLRAGVPGRAARALCRECAALDRVGSVAADGVPDDPRTYRVYLAWFGPGMVKVGITAEERGPARLLEQGAVVFSWLGRGPLMAARRTEEVLRSALGVPDRIAYAEKRAVRPLLAADPAERAAEVEELHRRALAVGGWTETLHPLPYEPFDHAAAFGLDRLAPAAPVVRQLVDGGAVAGTLVAVAGPDLHLDTGEGRQVVLDTRLLAGWSLVGADPASGVSVPLADAAARSGGTQDGLF</sequence>
<dbReference type="EMBL" id="CP029159">
    <property type="protein sequence ID" value="QKM68832.1"/>
    <property type="molecule type" value="Genomic_DNA"/>
</dbReference>
<organism evidence="1 2">
    <name type="scientific">Streptomyces tsukubensis (strain DSM 42081 / NBRC 108919 / NRRL 18488 / 9993)</name>
    <dbReference type="NCBI Taxonomy" id="1114943"/>
    <lineage>
        <taxon>Bacteria</taxon>
        <taxon>Bacillati</taxon>
        <taxon>Actinomycetota</taxon>
        <taxon>Actinomycetes</taxon>
        <taxon>Kitasatosporales</taxon>
        <taxon>Streptomycetaceae</taxon>
        <taxon>Streptomyces</taxon>
    </lineage>
</organism>
<dbReference type="AlphaFoldDB" id="I2N1N9"/>
<evidence type="ECO:0000313" key="2">
    <source>
        <dbReference type="Proteomes" id="UP000005940"/>
    </source>
</evidence>
<dbReference type="Pfam" id="PF10977">
    <property type="entry name" value="DUF2797"/>
    <property type="match status" value="1"/>
</dbReference>
<gene>
    <name evidence="1" type="ORF">STSU_018275</name>
</gene>
<evidence type="ECO:0000313" key="1">
    <source>
        <dbReference type="EMBL" id="QKM68832.1"/>
    </source>
</evidence>
<keyword evidence="2" id="KW-1185">Reference proteome</keyword>
<dbReference type="Proteomes" id="UP000005940">
    <property type="component" value="Chromosome"/>
</dbReference>
<accession>I2N1N9</accession>
<proteinExistence type="predicted"/>
<protein>
    <submittedName>
        <fullName evidence="1">DUF2797 domain-containing protein</fullName>
    </submittedName>
</protein>
<dbReference type="InterPro" id="IPR021246">
    <property type="entry name" value="DUF2797"/>
</dbReference>